<dbReference type="SUPFAM" id="SSF53271">
    <property type="entry name" value="PRTase-like"/>
    <property type="match status" value="1"/>
</dbReference>
<dbReference type="EMBL" id="RBNI01006374">
    <property type="protein sequence ID" value="RUP46064.1"/>
    <property type="molecule type" value="Genomic_DNA"/>
</dbReference>
<dbReference type="Gene3D" id="3.40.50.2020">
    <property type="match status" value="1"/>
</dbReference>
<dbReference type="InterPro" id="IPR029057">
    <property type="entry name" value="PRTase-like"/>
</dbReference>
<evidence type="ECO:0000313" key="2">
    <source>
        <dbReference type="Proteomes" id="UP000268093"/>
    </source>
</evidence>
<keyword evidence="2" id="KW-1185">Reference proteome</keyword>
<sequence>MLISADSKIFKFEGYDSVAVTWFGEYHPYRNGQNPRHNEPHTQAILRLKDQHLGMDDYFRRPISNHVRMLVDKYSSADVMIVPSHHPSTPNLKFMNLVKRSIARIPRAYSRVDDFQRFEPAPKLAHPRNAQHRHPRTLIDKCEICGCRNTNTVIVFDDVVASGSSMVGANVLLREHGYENVLCVALGRCF</sequence>
<accession>A0A433D5G8</accession>
<reference evidence="1 2" key="1">
    <citation type="journal article" date="2018" name="New Phytol.">
        <title>Phylogenomics of Endogonaceae and evolution of mycorrhizas within Mucoromycota.</title>
        <authorList>
            <person name="Chang Y."/>
            <person name="Desiro A."/>
            <person name="Na H."/>
            <person name="Sandor L."/>
            <person name="Lipzen A."/>
            <person name="Clum A."/>
            <person name="Barry K."/>
            <person name="Grigoriev I.V."/>
            <person name="Martin F.M."/>
            <person name="Stajich J.E."/>
            <person name="Smith M.E."/>
            <person name="Bonito G."/>
            <person name="Spatafora J.W."/>
        </authorList>
    </citation>
    <scope>NUCLEOTIDE SEQUENCE [LARGE SCALE GENOMIC DNA]</scope>
    <source>
        <strain evidence="1 2">GMNB39</strain>
    </source>
</reference>
<protein>
    <recommendedName>
        <fullName evidence="3">Phosphoribosyltransferase domain-containing protein</fullName>
    </recommendedName>
</protein>
<evidence type="ECO:0000313" key="1">
    <source>
        <dbReference type="EMBL" id="RUP46064.1"/>
    </source>
</evidence>
<proteinExistence type="predicted"/>
<name>A0A433D5G8_9FUNG</name>
<gene>
    <name evidence="1" type="ORF">BC936DRAFT_147399</name>
</gene>
<dbReference type="AlphaFoldDB" id="A0A433D5G8"/>
<dbReference type="CDD" id="cd06223">
    <property type="entry name" value="PRTases_typeI"/>
    <property type="match status" value="1"/>
</dbReference>
<comment type="caution">
    <text evidence="1">The sequence shown here is derived from an EMBL/GenBank/DDBJ whole genome shotgun (WGS) entry which is preliminary data.</text>
</comment>
<evidence type="ECO:0008006" key="3">
    <source>
        <dbReference type="Google" id="ProtNLM"/>
    </source>
</evidence>
<dbReference type="InterPro" id="IPR000836">
    <property type="entry name" value="PRTase_dom"/>
</dbReference>
<dbReference type="Proteomes" id="UP000268093">
    <property type="component" value="Unassembled WGS sequence"/>
</dbReference>
<organism evidence="1 2">
    <name type="scientific">Jimgerdemannia flammicorona</name>
    <dbReference type="NCBI Taxonomy" id="994334"/>
    <lineage>
        <taxon>Eukaryota</taxon>
        <taxon>Fungi</taxon>
        <taxon>Fungi incertae sedis</taxon>
        <taxon>Mucoromycota</taxon>
        <taxon>Mucoromycotina</taxon>
        <taxon>Endogonomycetes</taxon>
        <taxon>Endogonales</taxon>
        <taxon>Endogonaceae</taxon>
        <taxon>Jimgerdemannia</taxon>
    </lineage>
</organism>